<dbReference type="GO" id="GO:0071222">
    <property type="term" value="P:cellular response to lipopolysaccharide"/>
    <property type="evidence" value="ECO:0007669"/>
    <property type="project" value="Ensembl"/>
</dbReference>
<dbReference type="SMART" id="SM01333">
    <property type="entry name" value="Tet_JBP"/>
    <property type="match status" value="1"/>
</dbReference>
<keyword evidence="3" id="KW-0158">Chromosome</keyword>
<keyword evidence="9 13" id="KW-0408">Iron</keyword>
<keyword evidence="5 12" id="KW-0863">Zinc-finger</keyword>
<comment type="catalytic activity">
    <reaction evidence="13">
        <text>a 5-methyl-2'-deoxycytidine in DNA + 2-oxoglutarate + O2 = a 5-hydroxymethyl-2'-deoxycytidine in DNA + succinate + CO2</text>
        <dbReference type="Rhea" id="RHEA:52636"/>
        <dbReference type="Rhea" id="RHEA-COMP:11370"/>
        <dbReference type="Rhea" id="RHEA-COMP:13315"/>
        <dbReference type="ChEBI" id="CHEBI:15379"/>
        <dbReference type="ChEBI" id="CHEBI:16526"/>
        <dbReference type="ChEBI" id="CHEBI:16810"/>
        <dbReference type="ChEBI" id="CHEBI:30031"/>
        <dbReference type="ChEBI" id="CHEBI:85454"/>
        <dbReference type="ChEBI" id="CHEBI:136731"/>
        <dbReference type="EC" id="1.14.11.80"/>
    </reaction>
</comment>
<evidence type="ECO:0000256" key="4">
    <source>
        <dbReference type="ARBA" id="ARBA00022723"/>
    </source>
</evidence>
<dbReference type="OrthoDB" id="8854879at2759"/>
<feature type="compositionally biased region" description="Basic and acidic residues" evidence="14">
    <location>
        <begin position="743"/>
        <end position="752"/>
    </location>
</feature>
<feature type="compositionally biased region" description="Polar residues" evidence="14">
    <location>
        <begin position="1399"/>
        <end position="1410"/>
    </location>
</feature>
<dbReference type="PANTHER" id="PTHR23358">
    <property type="entry name" value="METHYLCYTOSINE DIOXYGENASE TET"/>
    <property type="match status" value="1"/>
</dbReference>
<comment type="catalytic activity">
    <reaction evidence="10 13">
        <text>a 5-formyl-2'-deoxycytidine in DNA + 2-oxoglutarate + O2 = a 5-carboxyl-2'-deoxycytidine in DNA + succinate + CO2 + H(+)</text>
        <dbReference type="Rhea" id="RHEA:53832"/>
        <dbReference type="Rhea" id="RHEA-COMP:13656"/>
        <dbReference type="Rhea" id="RHEA-COMP:13657"/>
        <dbReference type="ChEBI" id="CHEBI:15378"/>
        <dbReference type="ChEBI" id="CHEBI:15379"/>
        <dbReference type="ChEBI" id="CHEBI:16526"/>
        <dbReference type="ChEBI" id="CHEBI:16810"/>
        <dbReference type="ChEBI" id="CHEBI:30031"/>
        <dbReference type="ChEBI" id="CHEBI:137731"/>
        <dbReference type="ChEBI" id="CHEBI:137732"/>
        <dbReference type="EC" id="1.14.11.80"/>
    </reaction>
</comment>
<evidence type="ECO:0000256" key="5">
    <source>
        <dbReference type="ARBA" id="ARBA00022771"/>
    </source>
</evidence>
<evidence type="ECO:0000256" key="13">
    <source>
        <dbReference type="RuleBase" id="RU367064"/>
    </source>
</evidence>
<dbReference type="GO" id="GO:0008270">
    <property type="term" value="F:zinc ion binding"/>
    <property type="evidence" value="ECO:0007669"/>
    <property type="project" value="UniProtKB-UniRule"/>
</dbReference>
<dbReference type="Proteomes" id="UP000261640">
    <property type="component" value="Unplaced"/>
</dbReference>
<sequence length="2193" mass="240950">MPATTKSTRRPTPAQRRNGQKVISTKRQTCNSNKPRGRPTERPQKAPADPKRSTPRAQAQSGRSPRGRRVNRIASQCPGRSPGRGNHAVNVTGSPRLRRLSSPHHHNLQGPLGRRKSLRGTQVSDTPCQPPKPCRGGRNSRGTTERGWQHAQHGNTKKQRSSTSVNDSTADEKNEKPDTRDVEEIHPVCLKTDFEAHLGIKDKAQGVNNAKEGSPLKADSPPCNDTLEDCVQYSYDSTITQQDTKTISHNSEGDQRCVIGPHVCDDVDGQPKLCSDGSKDRPSEPSALMSIDPPRLQGSSKGNDSFSVLGNKLEDFSSDGRKDDVCTVHQEEGNMLDLKENRTDETMIVVTEGKEEISHERRESSEAATAVERQNETLEEMEEIVERLENCEEGKKENKNDVSVGLSDCDLGLPASQPPDPPHSNNGLTTQVESPVSVLPVSITATSNPTKAPSTLESLELEVMSQCEIDMQPTIHGAKPQIPSGVLENTLMLQTVSVRRKTPVIVHSDSLKHRSLRDSGQGEPHQLQSPEFPSPQGERQARTPAETQTKDSESNQEPLQGHRQKETPSLVLSSAPQPSTQALTAECEPNHSENSVMVAEPELDSVPKILTPSLDSSSTFSCSSESTRSSFSFDTESEAGYDEPNTSVLPESWGPEGTCLPSWTASKPQSKEKKKRSRCGVCEPCLRKISCGQCSCCLNRRTGHQICKLRKCVKLRRRHSSPLTLSVPQVVPEIGSVNGKGKAQMDDTHTAAEDDEGEDSHIPQTQPPQSPPINHLLTHSLALDQVERPALIKRDPRMELTSITLHQQVCSSASRQNGSAENLAKPNGANMTMMSHFDLQSASKRTMIASEPRRTIIATIPKDCSEHGPKTPPGDLSVPLKKIKLEEPWVWITEQATTKLNDEDEVCEDPLSTLAAVVCLSVTERKGLEEKLFGSRSSILRSIKAEPPDLLFIKKEPEDLKNDSCQKSTPINLRSCPQPIKSEPPPSVLLPSVQSLAEKRKLSFDQAIAIEALTQLAAIPQRPPGSTEAESKCEHPTSTAASFSVSNKIPTQQETKPTAAFRNNKVSVISSPLHQTSVIRPPVARQGNVIQCSWGSSSNTKLSLHDLLEASSDGDKAPCRKTEQGFGSHFIKSESSYKDPSDIKFSKDHERLFGGDSDRVVGKVRRNRDEEEVAAQLADLAFIIQSRHNQQSENSPRRGTPVSAIKYNCISQLPPSQKKTPVKKTKATPSKPRKKKISDGPHEGSNCRTPLSKRMPNGGQKILPQGKAGHQHKRNLFLPQAQIDLKRYLAEAEDERRQVIYHSNAHNTQNYSTLIRINHTHGQENQPWSLSNGPLQQHHPCNGIAAGPGEECKSNSLSQVVQPCGGLQHGADPNTSSANTTFLSHTTGHHSLANGFSGARQSPPLSQQGYSKLERSGPVTVLSTATDGDLGHSAASTPSKNSINSFLESPVSFLDTPTKNLLNTPSKKLADLPSCQCMDQIIEKEEGPYYTHLGAGPSVAAVRELMENRYGAKGNAVRVEVVLYTGKEGKSSQGCPIAKWVIRRSSEEEKLLCLVRQRAGHYCDTAVLVILILVWEGIPRQMADHLYKELTETLFKYGSPTSRRCGLNEDRTCACQGLDPDTCGASFSFGCSWSMYFNGCKYARSKMPRKFRLHGDYPEQEEKMEDSLQGLATDLAPLYKRMAPEAFQNQVEHEETGCDCRLGKTEGRPFSGVTACVDFCAHAHKDNHNMTNGSTVVCTLTKEDNRAVRNIPEDEQLHVLPLYKISDRDEFGQVEGQWAKIQSGALQVLSSFPREVRLLAEPVKSARKKRQEARLRAQAEKLEKKLGLTPLTPGKVKSETPNKEAQGYYSSYKLPPRPASVGRYLPERNQSSTYNQSTSSFPTSGAGVTPERLVISPNHHGLPGLQFGEKGTAFNCKTMSDTMNGYSPASGNQSIHSERIPPHNALSDYACTFKTEPNEVHCSPLHRPSPSGSAPPASSFSPRPTSEGLFSRLNGLHRTAGDVAAEVRGHDLPPVSSLPVSLQSPQIEPEEVKQEKVWSDSEHNFLDHNIGGVAVAPSHGSILIECARRELHATTPILKPNRSHPTRISLVFYQHKSLNEPGHGMAMWDAKMAKRERDKEEEAERLRMLEGLGKNRKGAGGVDLEEETEEESEETRRVMNVPTRHAWTLPRDGVITVSPYALTQVTGPYNRWT</sequence>
<accession>A0A3Q3KGX9</accession>
<comment type="catalytic activity">
    <reaction evidence="11 13">
        <text>a 5-hydroxymethyl-2'-deoxycytidine in DNA + 2-oxoglutarate + O2 = a 5-formyl-2'-deoxycytidine in DNA + succinate + CO2 + H2O</text>
        <dbReference type="Rhea" id="RHEA:53828"/>
        <dbReference type="Rhea" id="RHEA-COMP:13315"/>
        <dbReference type="Rhea" id="RHEA-COMP:13656"/>
        <dbReference type="ChEBI" id="CHEBI:15377"/>
        <dbReference type="ChEBI" id="CHEBI:15379"/>
        <dbReference type="ChEBI" id="CHEBI:16526"/>
        <dbReference type="ChEBI" id="CHEBI:16810"/>
        <dbReference type="ChEBI" id="CHEBI:30031"/>
        <dbReference type="ChEBI" id="CHEBI:136731"/>
        <dbReference type="ChEBI" id="CHEBI:137731"/>
        <dbReference type="EC" id="1.14.11.80"/>
    </reaction>
</comment>
<comment type="function">
    <text evidence="13">Dioxygenase that catalyzes the conversion of the modified genomic base 5-methylcytosine (5mC) into 5-hydroxymethylcytosine (5hmC) and plays a key role in epigenetic chromatin reprogramming during embryonic development.</text>
</comment>
<feature type="region of interest" description="Disordered" evidence="14">
    <location>
        <begin position="353"/>
        <end position="374"/>
    </location>
</feature>
<comment type="similarity">
    <text evidence="2 13">Belongs to the TET family.</text>
</comment>
<dbReference type="EC" id="1.14.11.80" evidence="13"/>
<feature type="region of interest" description="Disordered" evidence="14">
    <location>
        <begin position="507"/>
        <end position="593"/>
    </location>
</feature>
<dbReference type="PANTHER" id="PTHR23358:SF2">
    <property type="entry name" value="METHYLCYTOSINE DIOXYGENASE TET1"/>
    <property type="match status" value="1"/>
</dbReference>
<feature type="region of interest" description="Disordered" evidence="14">
    <location>
        <begin position="1959"/>
        <end position="1990"/>
    </location>
</feature>
<proteinExistence type="inferred from homology"/>
<evidence type="ECO:0000256" key="10">
    <source>
        <dbReference type="ARBA" id="ARBA00047840"/>
    </source>
</evidence>
<comment type="subcellular location">
    <subcellularLocation>
        <location evidence="1">Chromosome</location>
    </subcellularLocation>
</comment>
<dbReference type="InParanoid" id="A0A3Q3KGX9"/>
<dbReference type="PROSITE" id="PS51058">
    <property type="entry name" value="ZF_CXXC"/>
    <property type="match status" value="1"/>
</dbReference>
<evidence type="ECO:0000256" key="3">
    <source>
        <dbReference type="ARBA" id="ARBA00022454"/>
    </source>
</evidence>
<evidence type="ECO:0000256" key="12">
    <source>
        <dbReference type="PROSITE-ProRule" id="PRU00509"/>
    </source>
</evidence>
<dbReference type="Pfam" id="PF12851">
    <property type="entry name" value="Tet_JBP"/>
    <property type="match status" value="1"/>
</dbReference>
<feature type="region of interest" description="Disordered" evidence="14">
    <location>
        <begin position="608"/>
        <end position="653"/>
    </location>
</feature>
<feature type="region of interest" description="Disordered" evidence="14">
    <location>
        <begin position="1422"/>
        <end position="1441"/>
    </location>
</feature>
<dbReference type="GO" id="GO:0040029">
    <property type="term" value="P:epigenetic regulation of gene expression"/>
    <property type="evidence" value="ECO:0007669"/>
    <property type="project" value="InterPro"/>
</dbReference>
<feature type="region of interest" description="Disordered" evidence="14">
    <location>
        <begin position="268"/>
        <end position="307"/>
    </location>
</feature>
<keyword evidence="8 13" id="KW-0560">Oxidoreductase</keyword>
<feature type="region of interest" description="Disordered" evidence="14">
    <location>
        <begin position="1"/>
        <end position="184"/>
    </location>
</feature>
<evidence type="ECO:0000313" key="16">
    <source>
        <dbReference type="Ensembl" id="ENSMAMP00000000692.1"/>
    </source>
</evidence>
<dbReference type="FunCoup" id="A0A3Q3KGX9">
    <property type="interactions" value="495"/>
</dbReference>
<feature type="compositionally biased region" description="Acidic residues" evidence="14">
    <location>
        <begin position="2143"/>
        <end position="2153"/>
    </location>
</feature>
<dbReference type="GO" id="GO:0003677">
    <property type="term" value="F:DNA binding"/>
    <property type="evidence" value="ECO:0007669"/>
    <property type="project" value="InterPro"/>
</dbReference>
<protein>
    <recommendedName>
        <fullName evidence="13">Methylcytosine dioxygenase TET</fullName>
        <ecNumber evidence="13">1.14.11.80</ecNumber>
    </recommendedName>
</protein>
<dbReference type="InterPro" id="IPR040175">
    <property type="entry name" value="TET1/2/3"/>
</dbReference>
<dbReference type="GO" id="GO:0005634">
    <property type="term" value="C:nucleus"/>
    <property type="evidence" value="ECO:0007669"/>
    <property type="project" value="UniProtKB-UniRule"/>
</dbReference>
<feature type="region of interest" description="Disordered" evidence="14">
    <location>
        <begin position="961"/>
        <end position="985"/>
    </location>
</feature>
<dbReference type="GO" id="GO:0070579">
    <property type="term" value="F:DNA 5-methylcytosine dioxygenase activity"/>
    <property type="evidence" value="ECO:0007669"/>
    <property type="project" value="UniProtKB-UniRule"/>
</dbReference>
<feature type="compositionally biased region" description="Basic residues" evidence="14">
    <location>
        <begin position="96"/>
        <end position="118"/>
    </location>
</feature>
<keyword evidence="17" id="KW-1185">Reference proteome</keyword>
<keyword evidence="4 13" id="KW-0479">Metal-binding</keyword>
<feature type="region of interest" description="Disordered" evidence="14">
    <location>
        <begin position="2132"/>
        <end position="2158"/>
    </location>
</feature>
<evidence type="ECO:0000256" key="8">
    <source>
        <dbReference type="ARBA" id="ARBA00023002"/>
    </source>
</evidence>
<dbReference type="InterPro" id="IPR002857">
    <property type="entry name" value="Znf_CXXC"/>
</dbReference>
<feature type="compositionally biased region" description="Basic and acidic residues" evidence="14">
    <location>
        <begin position="353"/>
        <end position="365"/>
    </location>
</feature>
<dbReference type="Ensembl" id="ENSMAMT00000000707.2">
    <property type="protein sequence ID" value="ENSMAMP00000000692.1"/>
    <property type="gene ID" value="ENSMAMG00000000506.2"/>
</dbReference>
<keyword evidence="7 13" id="KW-0223">Dioxygenase</keyword>
<feature type="compositionally biased region" description="Polar residues" evidence="14">
    <location>
        <begin position="1373"/>
        <end position="1386"/>
    </location>
</feature>
<dbReference type="GeneTree" id="ENSGT00940000158935"/>
<dbReference type="GO" id="GO:0032656">
    <property type="term" value="P:regulation of interleukin-13 production"/>
    <property type="evidence" value="ECO:0007669"/>
    <property type="project" value="Ensembl"/>
</dbReference>
<dbReference type="InterPro" id="IPR024779">
    <property type="entry name" value="2OGFeDO_JBP1/TET_oxygenase_dom"/>
</dbReference>
<feature type="compositionally biased region" description="Polar residues" evidence="14">
    <location>
        <begin position="15"/>
        <end position="34"/>
    </location>
</feature>
<feature type="region of interest" description="Disordered" evidence="14">
    <location>
        <begin position="1208"/>
        <end position="1271"/>
    </location>
</feature>
<comment type="cofactor">
    <cofactor evidence="13">
        <name>Fe(2+)</name>
        <dbReference type="ChEBI" id="CHEBI:29033"/>
    </cofactor>
    <text evidence="13">Binds 1 Fe(2+) ion per subunit.</text>
</comment>
<feature type="compositionally biased region" description="Low complexity" evidence="14">
    <location>
        <begin position="616"/>
        <end position="634"/>
    </location>
</feature>
<organism evidence="16 17">
    <name type="scientific">Mastacembelus armatus</name>
    <name type="common">zig-zag eel</name>
    <dbReference type="NCBI Taxonomy" id="205130"/>
    <lineage>
        <taxon>Eukaryota</taxon>
        <taxon>Metazoa</taxon>
        <taxon>Chordata</taxon>
        <taxon>Craniata</taxon>
        <taxon>Vertebrata</taxon>
        <taxon>Euteleostomi</taxon>
        <taxon>Actinopterygii</taxon>
        <taxon>Neopterygii</taxon>
        <taxon>Teleostei</taxon>
        <taxon>Neoteleostei</taxon>
        <taxon>Acanthomorphata</taxon>
        <taxon>Anabantaria</taxon>
        <taxon>Synbranchiformes</taxon>
        <taxon>Mastacembelidae</taxon>
        <taxon>Mastacembelus</taxon>
    </lineage>
</organism>
<evidence type="ECO:0000256" key="6">
    <source>
        <dbReference type="ARBA" id="ARBA00022833"/>
    </source>
</evidence>
<feature type="region of interest" description="Disordered" evidence="14">
    <location>
        <begin position="735"/>
        <end position="773"/>
    </location>
</feature>
<feature type="domain" description="CXXC-type" evidence="15">
    <location>
        <begin position="672"/>
        <end position="713"/>
    </location>
</feature>
<evidence type="ECO:0000256" key="11">
    <source>
        <dbReference type="ARBA" id="ARBA00049431"/>
    </source>
</evidence>
<dbReference type="STRING" id="205130.ENSMAMP00000000692"/>
<comment type="cofactor">
    <cofactor evidence="13">
        <name>Zn(2+)</name>
        <dbReference type="ChEBI" id="CHEBI:29105"/>
    </cofactor>
    <text evidence="13">The zinc ions have a structural role.</text>
</comment>
<keyword evidence="6 13" id="KW-0862">Zinc</keyword>
<evidence type="ECO:0000256" key="1">
    <source>
        <dbReference type="ARBA" id="ARBA00004286"/>
    </source>
</evidence>
<feature type="compositionally biased region" description="Basic and acidic residues" evidence="14">
    <location>
        <begin position="38"/>
        <end position="52"/>
    </location>
</feature>
<dbReference type="InterPro" id="IPR046942">
    <property type="entry name" value="TET_oxygenase"/>
</dbReference>
<dbReference type="GO" id="GO:0001666">
    <property type="term" value="P:response to hypoxia"/>
    <property type="evidence" value="ECO:0007669"/>
    <property type="project" value="Ensembl"/>
</dbReference>
<evidence type="ECO:0000256" key="7">
    <source>
        <dbReference type="ARBA" id="ARBA00022964"/>
    </source>
</evidence>
<dbReference type="GO" id="GO:0005694">
    <property type="term" value="C:chromosome"/>
    <property type="evidence" value="ECO:0007669"/>
    <property type="project" value="UniProtKB-SubCell"/>
</dbReference>
<feature type="compositionally biased region" description="Basic residues" evidence="14">
    <location>
        <begin position="1220"/>
        <end position="1236"/>
    </location>
</feature>
<evidence type="ECO:0000313" key="17">
    <source>
        <dbReference type="Proteomes" id="UP000261640"/>
    </source>
</evidence>
<feature type="compositionally biased region" description="Polar residues" evidence="14">
    <location>
        <begin position="297"/>
        <end position="307"/>
    </location>
</feature>
<feature type="compositionally biased region" description="Basic and acidic residues" evidence="14">
    <location>
        <begin position="170"/>
        <end position="184"/>
    </location>
</feature>
<reference evidence="16" key="1">
    <citation type="submission" date="2025-08" db="UniProtKB">
        <authorList>
            <consortium name="Ensembl"/>
        </authorList>
    </citation>
    <scope>IDENTIFICATION</scope>
</reference>
<reference evidence="16" key="2">
    <citation type="submission" date="2025-09" db="UniProtKB">
        <authorList>
            <consortium name="Ensembl"/>
        </authorList>
    </citation>
    <scope>IDENTIFICATION</scope>
</reference>
<evidence type="ECO:0000256" key="14">
    <source>
        <dbReference type="SAM" id="MobiDB-lite"/>
    </source>
</evidence>
<evidence type="ECO:0000256" key="2">
    <source>
        <dbReference type="ARBA" id="ARBA00007502"/>
    </source>
</evidence>
<feature type="region of interest" description="Disordered" evidence="14">
    <location>
        <begin position="1830"/>
        <end position="1852"/>
    </location>
</feature>
<feature type="compositionally biased region" description="Polar residues" evidence="14">
    <location>
        <begin position="570"/>
        <end position="583"/>
    </location>
</feature>
<name>A0A3Q3KGX9_9TELE</name>
<evidence type="ECO:0000259" key="15">
    <source>
        <dbReference type="PROSITE" id="PS51058"/>
    </source>
</evidence>
<dbReference type="GO" id="GO:0045944">
    <property type="term" value="P:positive regulation of transcription by RNA polymerase II"/>
    <property type="evidence" value="ECO:0007669"/>
    <property type="project" value="TreeGrafter"/>
</dbReference>
<feature type="region of interest" description="Disordered" evidence="14">
    <location>
        <begin position="1364"/>
        <end position="1416"/>
    </location>
</feature>
<feature type="compositionally biased region" description="Low complexity" evidence="14">
    <location>
        <begin position="1968"/>
        <end position="1984"/>
    </location>
</feature>
<dbReference type="GO" id="GO:0141166">
    <property type="term" value="P:chromosomal 5-methylcytosine DNA demethylation pathway"/>
    <property type="evidence" value="ECO:0007669"/>
    <property type="project" value="UniProtKB-UniRule"/>
</dbReference>
<evidence type="ECO:0000256" key="9">
    <source>
        <dbReference type="ARBA" id="ARBA00023004"/>
    </source>
</evidence>
<feature type="region of interest" description="Disordered" evidence="14">
    <location>
        <begin position="395"/>
        <end position="429"/>
    </location>
</feature>